<keyword evidence="1" id="KW-0812">Transmembrane</keyword>
<comment type="caution">
    <text evidence="2">The sequence shown here is derived from an EMBL/GenBank/DDBJ whole genome shotgun (WGS) entry which is preliminary data.</text>
</comment>
<reference evidence="2 3" key="1">
    <citation type="submission" date="2018-04" db="EMBL/GenBank/DDBJ databases">
        <title>Genomic Encyclopedia of Archaeal and Bacterial Type Strains, Phase II (KMG-II): from individual species to whole genera.</title>
        <authorList>
            <person name="Goeker M."/>
        </authorList>
    </citation>
    <scope>NUCLEOTIDE SEQUENCE [LARGE SCALE GENOMIC DNA]</scope>
    <source>
        <strain evidence="2 3">DSM 25731</strain>
    </source>
</reference>
<protein>
    <submittedName>
        <fullName evidence="2">Uncharacterized protein</fullName>
    </submittedName>
</protein>
<dbReference type="AlphaFoldDB" id="A0A2T6C3Y6"/>
<keyword evidence="3" id="KW-1185">Reference proteome</keyword>
<evidence type="ECO:0000256" key="1">
    <source>
        <dbReference type="SAM" id="Phobius"/>
    </source>
</evidence>
<dbReference type="Proteomes" id="UP000244090">
    <property type="component" value="Unassembled WGS sequence"/>
</dbReference>
<dbReference type="EMBL" id="QBKT01000002">
    <property type="protein sequence ID" value="PTX62987.1"/>
    <property type="molecule type" value="Genomic_DNA"/>
</dbReference>
<evidence type="ECO:0000313" key="2">
    <source>
        <dbReference type="EMBL" id="PTX62987.1"/>
    </source>
</evidence>
<organism evidence="2 3">
    <name type="scientific">Kordia periserrulae</name>
    <dbReference type="NCBI Taxonomy" id="701523"/>
    <lineage>
        <taxon>Bacteria</taxon>
        <taxon>Pseudomonadati</taxon>
        <taxon>Bacteroidota</taxon>
        <taxon>Flavobacteriia</taxon>
        <taxon>Flavobacteriales</taxon>
        <taxon>Flavobacteriaceae</taxon>
        <taxon>Kordia</taxon>
    </lineage>
</organism>
<keyword evidence="1" id="KW-1133">Transmembrane helix</keyword>
<feature type="transmembrane region" description="Helical" evidence="1">
    <location>
        <begin position="41"/>
        <end position="59"/>
    </location>
</feature>
<proteinExistence type="predicted"/>
<gene>
    <name evidence="2" type="ORF">C8N46_102388</name>
</gene>
<accession>A0A2T6C3Y6</accession>
<sequence>MFKKITSFYRNLSRLDKLEIVLFVFSVFLFIEIFKRYGQELIKTILLSICIISFVWIEIHRSTNKK</sequence>
<evidence type="ECO:0000313" key="3">
    <source>
        <dbReference type="Proteomes" id="UP000244090"/>
    </source>
</evidence>
<feature type="transmembrane region" description="Helical" evidence="1">
    <location>
        <begin position="20"/>
        <end position="35"/>
    </location>
</feature>
<name>A0A2T6C3Y6_9FLAO</name>
<keyword evidence="1" id="KW-0472">Membrane</keyword>